<dbReference type="EMBL" id="BMCT01000005">
    <property type="protein sequence ID" value="GGF73322.1"/>
    <property type="molecule type" value="Genomic_DNA"/>
</dbReference>
<evidence type="ECO:0000313" key="5">
    <source>
        <dbReference type="Proteomes" id="UP000606044"/>
    </source>
</evidence>
<dbReference type="Pfam" id="PF08755">
    <property type="entry name" value="YccV-like"/>
    <property type="match status" value="1"/>
</dbReference>
<evidence type="ECO:0000313" key="4">
    <source>
        <dbReference type="EMBL" id="GGF73322.1"/>
    </source>
</evidence>
<comment type="caution">
    <text evidence="4">The sequence shown here is derived from an EMBL/GenBank/DDBJ whole genome shotgun (WGS) entry which is preliminary data.</text>
</comment>
<dbReference type="SMART" id="SM00992">
    <property type="entry name" value="YccV-like"/>
    <property type="match status" value="1"/>
</dbReference>
<dbReference type="InterPro" id="IPR036623">
    <property type="entry name" value="Hemimethylated_DNA-bd_sf"/>
</dbReference>
<dbReference type="NCBIfam" id="TIGR02097">
    <property type="entry name" value="yccV"/>
    <property type="match status" value="1"/>
</dbReference>
<dbReference type="GO" id="GO:0003677">
    <property type="term" value="F:DNA binding"/>
    <property type="evidence" value="ECO:0007669"/>
    <property type="project" value="UniProtKB-UniRule"/>
</dbReference>
<accession>A0A917C5N4</accession>
<proteinExistence type="predicted"/>
<name>A0A917C5N4_9HYPH</name>
<gene>
    <name evidence="4" type="ORF">GCM10007301_36400</name>
</gene>
<protein>
    <recommendedName>
        <fullName evidence="1">Heat shock protein HspQ</fullName>
    </recommendedName>
</protein>
<feature type="domain" description="Hemimethylated DNA-binding" evidence="3">
    <location>
        <begin position="45"/>
        <end position="144"/>
    </location>
</feature>
<organism evidence="4 5">
    <name type="scientific">Azorhizobium oxalatiphilum</name>
    <dbReference type="NCBI Taxonomy" id="980631"/>
    <lineage>
        <taxon>Bacteria</taxon>
        <taxon>Pseudomonadati</taxon>
        <taxon>Pseudomonadota</taxon>
        <taxon>Alphaproteobacteria</taxon>
        <taxon>Hyphomicrobiales</taxon>
        <taxon>Xanthobacteraceae</taxon>
        <taxon>Azorhizobium</taxon>
    </lineage>
</organism>
<dbReference type="PANTHER" id="PTHR48439">
    <property type="entry name" value="HEMIMETHYLATED DNA-BINDING DOMAIN-CONTAINING PROTEIN"/>
    <property type="match status" value="1"/>
</dbReference>
<evidence type="ECO:0000256" key="1">
    <source>
        <dbReference type="NCBIfam" id="TIGR02097"/>
    </source>
</evidence>
<dbReference type="AlphaFoldDB" id="A0A917C5N4"/>
<dbReference type="PANTHER" id="PTHR48439:SF1">
    <property type="entry name" value="HEMIMETHYLATED DNA-BINDING DOMAIN-CONTAINING PROTEIN"/>
    <property type="match status" value="1"/>
</dbReference>
<reference evidence="4" key="1">
    <citation type="journal article" date="2014" name="Int. J. Syst. Evol. Microbiol.">
        <title>Complete genome sequence of Corynebacterium casei LMG S-19264T (=DSM 44701T), isolated from a smear-ripened cheese.</title>
        <authorList>
            <consortium name="US DOE Joint Genome Institute (JGI-PGF)"/>
            <person name="Walter F."/>
            <person name="Albersmeier A."/>
            <person name="Kalinowski J."/>
            <person name="Ruckert C."/>
        </authorList>
    </citation>
    <scope>NUCLEOTIDE SEQUENCE</scope>
    <source>
        <strain evidence="4">CCM 7897</strain>
    </source>
</reference>
<reference evidence="4" key="2">
    <citation type="submission" date="2020-09" db="EMBL/GenBank/DDBJ databases">
        <authorList>
            <person name="Sun Q."/>
            <person name="Sedlacek I."/>
        </authorList>
    </citation>
    <scope>NUCLEOTIDE SEQUENCE</scope>
    <source>
        <strain evidence="4">CCM 7897</strain>
    </source>
</reference>
<dbReference type="Gene3D" id="2.30.30.390">
    <property type="entry name" value="Hemimethylated DNA-binding domain"/>
    <property type="match status" value="1"/>
</dbReference>
<dbReference type="InterPro" id="IPR011722">
    <property type="entry name" value="Hemimethylated_DNA-bd_dom"/>
</dbReference>
<dbReference type="InterPro" id="IPR053189">
    <property type="entry name" value="Clp_protease_adapter_ClpF"/>
</dbReference>
<dbReference type="Proteomes" id="UP000606044">
    <property type="component" value="Unassembled WGS sequence"/>
</dbReference>
<sequence>MARTVKEQAQTDRSGTKARAARRSLPVALAAAHESHHETENRTRLAKFRIGEVVRHRHFPFRGVVFDVDPVFDNTEEWYQSIPEEIRPRKDQPFYHLLAENADNEYVAYVSEQNLELDTSNEPVRHPRVAEALAEDGTGGWRVRRDLLN</sequence>
<evidence type="ECO:0000256" key="2">
    <source>
        <dbReference type="SAM" id="MobiDB-lite"/>
    </source>
</evidence>
<feature type="region of interest" description="Disordered" evidence="2">
    <location>
        <begin position="1"/>
        <end position="24"/>
    </location>
</feature>
<dbReference type="SUPFAM" id="SSF141255">
    <property type="entry name" value="YccV-like"/>
    <property type="match status" value="1"/>
</dbReference>
<feature type="compositionally biased region" description="Basic and acidic residues" evidence="2">
    <location>
        <begin position="1"/>
        <end position="10"/>
    </location>
</feature>
<keyword evidence="5" id="KW-1185">Reference proteome</keyword>
<evidence type="ECO:0000259" key="3">
    <source>
        <dbReference type="SMART" id="SM00992"/>
    </source>
</evidence>